<reference evidence="1 2" key="1">
    <citation type="submission" date="2019-08" db="EMBL/GenBank/DDBJ databases">
        <title>Whole genome of Aphis craccivora.</title>
        <authorList>
            <person name="Voronova N.V."/>
            <person name="Shulinski R.S."/>
            <person name="Bandarenka Y.V."/>
            <person name="Zhorov D.G."/>
            <person name="Warner D."/>
        </authorList>
    </citation>
    <scope>NUCLEOTIDE SEQUENCE [LARGE SCALE GENOMIC DNA]</scope>
    <source>
        <strain evidence="1">180601</strain>
        <tissue evidence="1">Whole Body</tissue>
    </source>
</reference>
<organism evidence="1 2">
    <name type="scientific">Aphis craccivora</name>
    <name type="common">Cowpea aphid</name>
    <dbReference type="NCBI Taxonomy" id="307492"/>
    <lineage>
        <taxon>Eukaryota</taxon>
        <taxon>Metazoa</taxon>
        <taxon>Ecdysozoa</taxon>
        <taxon>Arthropoda</taxon>
        <taxon>Hexapoda</taxon>
        <taxon>Insecta</taxon>
        <taxon>Pterygota</taxon>
        <taxon>Neoptera</taxon>
        <taxon>Paraneoptera</taxon>
        <taxon>Hemiptera</taxon>
        <taxon>Sternorrhyncha</taxon>
        <taxon>Aphidomorpha</taxon>
        <taxon>Aphidoidea</taxon>
        <taxon>Aphididae</taxon>
        <taxon>Aphidini</taxon>
        <taxon>Aphis</taxon>
        <taxon>Aphis</taxon>
    </lineage>
</organism>
<dbReference type="Proteomes" id="UP000478052">
    <property type="component" value="Unassembled WGS sequence"/>
</dbReference>
<keyword evidence="2" id="KW-1185">Reference proteome</keyword>
<evidence type="ECO:0000313" key="2">
    <source>
        <dbReference type="Proteomes" id="UP000478052"/>
    </source>
</evidence>
<dbReference type="OrthoDB" id="6768044at2759"/>
<comment type="caution">
    <text evidence="1">The sequence shown here is derived from an EMBL/GenBank/DDBJ whole genome shotgun (WGS) entry which is preliminary data.</text>
</comment>
<name>A0A6G0YER5_APHCR</name>
<dbReference type="AlphaFoldDB" id="A0A6G0YER5"/>
<protein>
    <submittedName>
        <fullName evidence="1">Retrovirus-related Pol polyprotein from type-2 retrotransposable element R2DM</fullName>
    </submittedName>
</protein>
<sequence>MHRCKLQCIRLLGLLPEVGHDIMIEILDEIGIDEKYLRIIANLYWNQTAVLKMEGETTDPIEIRRGVENIY</sequence>
<accession>A0A6G0YER5</accession>
<evidence type="ECO:0000313" key="1">
    <source>
        <dbReference type="EMBL" id="KAF0754267.1"/>
    </source>
</evidence>
<gene>
    <name evidence="1" type="ORF">FWK35_00018610</name>
</gene>
<dbReference type="EMBL" id="VUJU01004463">
    <property type="protein sequence ID" value="KAF0754267.1"/>
    <property type="molecule type" value="Genomic_DNA"/>
</dbReference>
<proteinExistence type="predicted"/>